<feature type="domain" description="EF-hand" evidence="3">
    <location>
        <begin position="25"/>
        <end position="60"/>
    </location>
</feature>
<comment type="caution">
    <text evidence="4">The sequence shown here is derived from an EMBL/GenBank/DDBJ whole genome shotgun (WGS) entry which is preliminary data.</text>
</comment>
<dbReference type="InterPro" id="IPR002048">
    <property type="entry name" value="EF_hand_dom"/>
</dbReference>
<keyword evidence="5" id="KW-1185">Reference proteome</keyword>
<dbReference type="AlphaFoldDB" id="A0AAV2PFZ3"/>
<accession>A0AAV2PFZ3</accession>
<dbReference type="Gene3D" id="1.10.238.10">
    <property type="entry name" value="EF-hand"/>
    <property type="match status" value="2"/>
</dbReference>
<sequence>MPPKKRPKVKRRPHGSNVFDLFTQRQVAEFKAGFQLLDHNKDGKISADDLDWAFKHVGKSTSEEEIQSMIADSPIAINFTMLMKLFADKASGEQDDDEVVIKAFKTFSNDKGLINAENLRVNLANYGDRYTNQEADDFIGMMPVDANGFILCDTVCKMLTGPAEDEAQEEEAATEEASS</sequence>
<dbReference type="InterPro" id="IPR050403">
    <property type="entry name" value="Myosin_RLC"/>
</dbReference>
<dbReference type="PROSITE" id="PS50222">
    <property type="entry name" value="EF_HAND_2"/>
    <property type="match status" value="1"/>
</dbReference>
<dbReference type="PANTHER" id="PTHR23049">
    <property type="entry name" value="MYOSIN REGULATORY LIGHT CHAIN 2"/>
    <property type="match status" value="1"/>
</dbReference>
<dbReference type="GO" id="GO:0005509">
    <property type="term" value="F:calcium ion binding"/>
    <property type="evidence" value="ECO:0007669"/>
    <property type="project" value="InterPro"/>
</dbReference>
<evidence type="ECO:0000259" key="3">
    <source>
        <dbReference type="PROSITE" id="PS50222"/>
    </source>
</evidence>
<keyword evidence="1" id="KW-0677">Repeat</keyword>
<dbReference type="Proteomes" id="UP001497623">
    <property type="component" value="Unassembled WGS sequence"/>
</dbReference>
<protein>
    <recommendedName>
        <fullName evidence="3">EF-hand domain-containing protein</fullName>
    </recommendedName>
</protein>
<dbReference type="InterPro" id="IPR011992">
    <property type="entry name" value="EF-hand-dom_pair"/>
</dbReference>
<dbReference type="FunFam" id="1.10.238.10:FF:000001">
    <property type="entry name" value="Calmodulin 1"/>
    <property type="match status" value="1"/>
</dbReference>
<feature type="non-terminal residue" evidence="4">
    <location>
        <position position="179"/>
    </location>
</feature>
<keyword evidence="2" id="KW-0106">Calcium</keyword>
<proteinExistence type="predicted"/>
<dbReference type="InterPro" id="IPR018247">
    <property type="entry name" value="EF_Hand_1_Ca_BS"/>
</dbReference>
<evidence type="ECO:0000313" key="4">
    <source>
        <dbReference type="EMBL" id="CAL4058745.1"/>
    </source>
</evidence>
<dbReference type="CDD" id="cd00051">
    <property type="entry name" value="EFh"/>
    <property type="match status" value="1"/>
</dbReference>
<dbReference type="PROSITE" id="PS00018">
    <property type="entry name" value="EF_HAND_1"/>
    <property type="match status" value="1"/>
</dbReference>
<dbReference type="EMBL" id="CAXKWB010000034">
    <property type="protein sequence ID" value="CAL4058745.1"/>
    <property type="molecule type" value="Genomic_DNA"/>
</dbReference>
<organism evidence="4 5">
    <name type="scientific">Meganyctiphanes norvegica</name>
    <name type="common">Northern krill</name>
    <name type="synonym">Thysanopoda norvegica</name>
    <dbReference type="NCBI Taxonomy" id="48144"/>
    <lineage>
        <taxon>Eukaryota</taxon>
        <taxon>Metazoa</taxon>
        <taxon>Ecdysozoa</taxon>
        <taxon>Arthropoda</taxon>
        <taxon>Crustacea</taxon>
        <taxon>Multicrustacea</taxon>
        <taxon>Malacostraca</taxon>
        <taxon>Eumalacostraca</taxon>
        <taxon>Eucarida</taxon>
        <taxon>Euphausiacea</taxon>
        <taxon>Euphausiidae</taxon>
        <taxon>Meganyctiphanes</taxon>
    </lineage>
</organism>
<evidence type="ECO:0000256" key="2">
    <source>
        <dbReference type="ARBA" id="ARBA00022837"/>
    </source>
</evidence>
<gene>
    <name evidence="4" type="ORF">MNOR_LOCUS189</name>
</gene>
<evidence type="ECO:0000256" key="1">
    <source>
        <dbReference type="ARBA" id="ARBA00022737"/>
    </source>
</evidence>
<reference evidence="4 5" key="1">
    <citation type="submission" date="2024-05" db="EMBL/GenBank/DDBJ databases">
        <authorList>
            <person name="Wallberg A."/>
        </authorList>
    </citation>
    <scope>NUCLEOTIDE SEQUENCE [LARGE SCALE GENOMIC DNA]</scope>
</reference>
<evidence type="ECO:0000313" key="5">
    <source>
        <dbReference type="Proteomes" id="UP001497623"/>
    </source>
</evidence>
<dbReference type="SUPFAM" id="SSF47473">
    <property type="entry name" value="EF-hand"/>
    <property type="match status" value="1"/>
</dbReference>
<name>A0AAV2PFZ3_MEGNR</name>